<protein>
    <submittedName>
        <fullName evidence="1">Uncharacterized protein</fullName>
    </submittedName>
</protein>
<accession>A0ACC0KQH1</accession>
<evidence type="ECO:0000313" key="1">
    <source>
        <dbReference type="EMBL" id="KAI8438579.1"/>
    </source>
</evidence>
<keyword evidence="2" id="KW-1185">Reference proteome</keyword>
<dbReference type="EMBL" id="CM046118">
    <property type="protein sequence ID" value="KAI8438579.1"/>
    <property type="molecule type" value="Genomic_DNA"/>
</dbReference>
<reference evidence="1 2" key="1">
    <citation type="journal article" date="2022" name="Genome Biol. Evol.">
        <title>The Spruce Budworm Genome: Reconstructing the Evolutionary History of Antifreeze Proteins.</title>
        <authorList>
            <person name="Beliveau C."/>
            <person name="Gagne P."/>
            <person name="Picq S."/>
            <person name="Vernygora O."/>
            <person name="Keeling C.I."/>
            <person name="Pinkney K."/>
            <person name="Doucet D."/>
            <person name="Wen F."/>
            <person name="Johnston J.S."/>
            <person name="Maaroufi H."/>
            <person name="Boyle B."/>
            <person name="Laroche J."/>
            <person name="Dewar K."/>
            <person name="Juretic N."/>
            <person name="Blackburn G."/>
            <person name="Nisole A."/>
            <person name="Brunet B."/>
            <person name="Brandao M."/>
            <person name="Lumley L."/>
            <person name="Duan J."/>
            <person name="Quan G."/>
            <person name="Lucarotti C.J."/>
            <person name="Roe A.D."/>
            <person name="Sperling F.A.H."/>
            <person name="Levesque R.C."/>
            <person name="Cusson M."/>
        </authorList>
    </citation>
    <scope>NUCLEOTIDE SEQUENCE [LARGE SCALE GENOMIC DNA]</scope>
    <source>
        <strain evidence="1">Glfc:IPQL:Cfum</strain>
    </source>
</reference>
<dbReference type="Proteomes" id="UP001064048">
    <property type="component" value="Chromosome 18"/>
</dbReference>
<organism evidence="1 2">
    <name type="scientific">Choristoneura fumiferana</name>
    <name type="common">Spruce budworm moth</name>
    <name type="synonym">Archips fumiferana</name>
    <dbReference type="NCBI Taxonomy" id="7141"/>
    <lineage>
        <taxon>Eukaryota</taxon>
        <taxon>Metazoa</taxon>
        <taxon>Ecdysozoa</taxon>
        <taxon>Arthropoda</taxon>
        <taxon>Hexapoda</taxon>
        <taxon>Insecta</taxon>
        <taxon>Pterygota</taxon>
        <taxon>Neoptera</taxon>
        <taxon>Endopterygota</taxon>
        <taxon>Lepidoptera</taxon>
        <taxon>Glossata</taxon>
        <taxon>Ditrysia</taxon>
        <taxon>Tortricoidea</taxon>
        <taxon>Tortricidae</taxon>
        <taxon>Tortricinae</taxon>
        <taxon>Choristoneura</taxon>
    </lineage>
</organism>
<gene>
    <name evidence="1" type="ORF">MSG28_011031</name>
</gene>
<evidence type="ECO:0000313" key="2">
    <source>
        <dbReference type="Proteomes" id="UP001064048"/>
    </source>
</evidence>
<comment type="caution">
    <text evidence="1">The sequence shown here is derived from an EMBL/GenBank/DDBJ whole genome shotgun (WGS) entry which is preliminary data.</text>
</comment>
<name>A0ACC0KQH1_CHOFU</name>
<sequence>MPALTEVSDNICINHNSIIANNRFIFYFTTSLMKTCSLNMTAQNDDVIDLTNSFTLVDHQNIKGVIIDLESDTNSDAQTEHSTITRTESKRRAKSSVIPRPIPSKRPSIYDLCTPENKVKRKAENSTIVQDQTKNTPKNKNQNNDTDLKHCCPICFDAFGTKPLVSTKCGHVFCSKCITLALKTEPRCPTCRRKLKGAAAMHPIFL</sequence>
<proteinExistence type="predicted"/>